<dbReference type="OrthoDB" id="6110751at2759"/>
<keyword evidence="11" id="KW-1185">Reference proteome</keyword>
<dbReference type="SUPFAM" id="SSF49313">
    <property type="entry name" value="Cadherin-like"/>
    <property type="match status" value="2"/>
</dbReference>
<dbReference type="PROSITE" id="PS50268">
    <property type="entry name" value="CADHERIN_2"/>
    <property type="match status" value="2"/>
</dbReference>
<protein>
    <recommendedName>
        <fullName evidence="9">Cadherin domain-containing protein</fullName>
    </recommendedName>
</protein>
<dbReference type="PANTHER" id="PTHR24027:SF438">
    <property type="entry name" value="CADHERIN 23"/>
    <property type="match status" value="1"/>
</dbReference>
<dbReference type="EMBL" id="CAJHNH020005802">
    <property type="protein sequence ID" value="CAG5132995.1"/>
    <property type="molecule type" value="Genomic_DNA"/>
</dbReference>
<accession>A0A8S3ZZC4</accession>
<feature type="chain" id="PRO_5035933069" description="Cadherin domain-containing protein" evidence="8">
    <location>
        <begin position="30"/>
        <end position="651"/>
    </location>
</feature>
<gene>
    <name evidence="10" type="ORF">CUNI_LOCUS18553</name>
</gene>
<organism evidence="10 11">
    <name type="scientific">Candidula unifasciata</name>
    <dbReference type="NCBI Taxonomy" id="100452"/>
    <lineage>
        <taxon>Eukaryota</taxon>
        <taxon>Metazoa</taxon>
        <taxon>Spiralia</taxon>
        <taxon>Lophotrochozoa</taxon>
        <taxon>Mollusca</taxon>
        <taxon>Gastropoda</taxon>
        <taxon>Heterobranchia</taxon>
        <taxon>Euthyneura</taxon>
        <taxon>Panpulmonata</taxon>
        <taxon>Eupulmonata</taxon>
        <taxon>Stylommatophora</taxon>
        <taxon>Helicina</taxon>
        <taxon>Helicoidea</taxon>
        <taxon>Geomitridae</taxon>
        <taxon>Candidula</taxon>
    </lineage>
</organism>
<dbReference type="GO" id="GO:0016342">
    <property type="term" value="C:catenin complex"/>
    <property type="evidence" value="ECO:0007669"/>
    <property type="project" value="TreeGrafter"/>
</dbReference>
<evidence type="ECO:0000256" key="8">
    <source>
        <dbReference type="SAM" id="SignalP"/>
    </source>
</evidence>
<feature type="domain" description="Cadherin" evidence="9">
    <location>
        <begin position="385"/>
        <end position="465"/>
    </location>
</feature>
<keyword evidence="7" id="KW-1133">Transmembrane helix</keyword>
<evidence type="ECO:0000256" key="5">
    <source>
        <dbReference type="PROSITE-ProRule" id="PRU00043"/>
    </source>
</evidence>
<feature type="region of interest" description="Disordered" evidence="6">
    <location>
        <begin position="561"/>
        <end position="605"/>
    </location>
</feature>
<evidence type="ECO:0000256" key="1">
    <source>
        <dbReference type="ARBA" id="ARBA00004370"/>
    </source>
</evidence>
<evidence type="ECO:0000313" key="10">
    <source>
        <dbReference type="EMBL" id="CAG5132995.1"/>
    </source>
</evidence>
<dbReference type="Gene3D" id="2.60.40.60">
    <property type="entry name" value="Cadherins"/>
    <property type="match status" value="3"/>
</dbReference>
<keyword evidence="2" id="KW-0677">Repeat</keyword>
<evidence type="ECO:0000313" key="11">
    <source>
        <dbReference type="Proteomes" id="UP000678393"/>
    </source>
</evidence>
<proteinExistence type="predicted"/>
<dbReference type="InterPro" id="IPR015919">
    <property type="entry name" value="Cadherin-like_sf"/>
</dbReference>
<comment type="caution">
    <text evidence="10">The sequence shown here is derived from an EMBL/GenBank/DDBJ whole genome shotgun (WGS) entry which is preliminary data.</text>
</comment>
<evidence type="ECO:0000259" key="9">
    <source>
        <dbReference type="PROSITE" id="PS50268"/>
    </source>
</evidence>
<dbReference type="GO" id="GO:0045296">
    <property type="term" value="F:cadherin binding"/>
    <property type="evidence" value="ECO:0007669"/>
    <property type="project" value="TreeGrafter"/>
</dbReference>
<feature type="transmembrane region" description="Helical" evidence="7">
    <location>
        <begin position="612"/>
        <end position="635"/>
    </location>
</feature>
<dbReference type="GO" id="GO:0008013">
    <property type="term" value="F:beta-catenin binding"/>
    <property type="evidence" value="ECO:0007669"/>
    <property type="project" value="TreeGrafter"/>
</dbReference>
<evidence type="ECO:0000256" key="3">
    <source>
        <dbReference type="ARBA" id="ARBA00022837"/>
    </source>
</evidence>
<evidence type="ECO:0000256" key="2">
    <source>
        <dbReference type="ARBA" id="ARBA00022737"/>
    </source>
</evidence>
<reference evidence="10" key="1">
    <citation type="submission" date="2021-04" db="EMBL/GenBank/DDBJ databases">
        <authorList>
            <consortium name="Molecular Ecology Group"/>
        </authorList>
    </citation>
    <scope>NUCLEOTIDE SEQUENCE</scope>
</reference>
<evidence type="ECO:0000256" key="4">
    <source>
        <dbReference type="ARBA" id="ARBA00023136"/>
    </source>
</evidence>
<comment type="subcellular location">
    <subcellularLocation>
        <location evidence="1">Membrane</location>
    </subcellularLocation>
</comment>
<feature type="non-terminal residue" evidence="10">
    <location>
        <position position="1"/>
    </location>
</feature>
<dbReference type="GO" id="GO:0005509">
    <property type="term" value="F:calcium ion binding"/>
    <property type="evidence" value="ECO:0007669"/>
    <property type="project" value="UniProtKB-UniRule"/>
</dbReference>
<dbReference type="GO" id="GO:0007156">
    <property type="term" value="P:homophilic cell adhesion via plasma membrane adhesion molecules"/>
    <property type="evidence" value="ECO:0007669"/>
    <property type="project" value="InterPro"/>
</dbReference>
<dbReference type="AlphaFoldDB" id="A0A8S3ZZC4"/>
<dbReference type="Proteomes" id="UP000678393">
    <property type="component" value="Unassembled WGS sequence"/>
</dbReference>
<evidence type="ECO:0000256" key="6">
    <source>
        <dbReference type="SAM" id="MobiDB-lite"/>
    </source>
</evidence>
<sequence length="651" mass="70485">MVMTATRHRGKMFSLILIAMTVFLQPSQQSTNTPPPPQIVLGAIDVQTNEVEDRRVMLGPAPLVSCTDEDPARATIQSISPNSQCGLKCLSLEPCPGGSNTSEFCLFYVPGQGKYNYASVPQYNLIIACTDDVEKPTAVPLIMRIAPNTPPDWDPSTPIVDTKTVSATTLKAGVPIYTLRTKDIDDDAVYYTMTTDPNTPYLNIGYANGEITSNTDGRFICTDKIRAMVTATDKHNPPIGPYRVDFTFNPTNTVPYVSNLDATVTINENVGVGFTAYDIKVIDPVESSRLTVTMRSQTDSGMEQYTFEPNGKGGTVKTKRNPNFEQKDTQRVTLYFDVDDGFCKANKTYSLTINTADVNEQPTLYPSTLQSLEVYEGYINIPTGLQIFDEDTNDKCTFSSAGGSKEFAVDKDTGNIYSVGEIDIDKNTPFKKFNQMVKCTDEGGKTTTSNLDVVVYDANDQYPIFNSNSFTFAATECTPLGTELGKVAGKDDDSSHNHNNFIYYGGGAGKVTVMAKGSVVLTQPCVNGETSTGTATIADEGIYPGPLTGTPATISFKCGPCPPPPPPPQPAPPATPAPAVTTTTTTTKKPTVTTKAPTKTTRTKEDDSTSILLSWLIPAILGGLVWLALTAFLIYRYCCPCRNPCAGFCRR</sequence>
<dbReference type="GO" id="GO:0031175">
    <property type="term" value="P:neuron projection development"/>
    <property type="evidence" value="ECO:0007669"/>
    <property type="project" value="TreeGrafter"/>
</dbReference>
<evidence type="ECO:0000256" key="7">
    <source>
        <dbReference type="SAM" id="Phobius"/>
    </source>
</evidence>
<name>A0A8S3ZZC4_9EUPU</name>
<feature type="domain" description="Cadherin" evidence="9">
    <location>
        <begin position="258"/>
        <end position="368"/>
    </location>
</feature>
<feature type="compositionally biased region" description="Pro residues" evidence="6">
    <location>
        <begin position="561"/>
        <end position="576"/>
    </location>
</feature>
<dbReference type="CDD" id="cd11304">
    <property type="entry name" value="Cadherin_repeat"/>
    <property type="match status" value="1"/>
</dbReference>
<keyword evidence="4 7" id="KW-0472">Membrane</keyword>
<dbReference type="InterPro" id="IPR039808">
    <property type="entry name" value="Cadherin"/>
</dbReference>
<feature type="compositionally biased region" description="Low complexity" evidence="6">
    <location>
        <begin position="577"/>
        <end position="600"/>
    </location>
</feature>
<keyword evidence="7" id="KW-0812">Transmembrane</keyword>
<keyword evidence="3 5" id="KW-0106">Calcium</keyword>
<keyword evidence="8" id="KW-0732">Signal</keyword>
<dbReference type="PANTHER" id="PTHR24027">
    <property type="entry name" value="CADHERIN-23"/>
    <property type="match status" value="1"/>
</dbReference>
<dbReference type="GO" id="GO:0016477">
    <property type="term" value="P:cell migration"/>
    <property type="evidence" value="ECO:0007669"/>
    <property type="project" value="TreeGrafter"/>
</dbReference>
<feature type="signal peptide" evidence="8">
    <location>
        <begin position="1"/>
        <end position="29"/>
    </location>
</feature>
<dbReference type="InterPro" id="IPR002126">
    <property type="entry name" value="Cadherin-like_dom"/>
</dbReference>